<dbReference type="InterPro" id="IPR011871">
    <property type="entry name" value="Fib_succ_major"/>
</dbReference>
<keyword evidence="1" id="KW-0732">Signal</keyword>
<dbReference type="Proteomes" id="UP000619838">
    <property type="component" value="Unassembled WGS sequence"/>
</dbReference>
<name>A0ABR9XTI7_9CHLB</name>
<feature type="domain" description="Fibrobacter succinogenes major paralogous" evidence="2">
    <location>
        <begin position="39"/>
        <end position="224"/>
    </location>
</feature>
<reference evidence="3 4" key="1">
    <citation type="journal article" date="2020" name="Microorganisms">
        <title>Simultaneous Genome Sequencing of Prosthecochloris ethylica and Desulfuromonas acetoxidans within a Syntrophic Mixture Reveals Unique Pili and Protein Interactions.</title>
        <authorList>
            <person name="Kyndt J.A."/>
            <person name="Van Beeumen J.J."/>
            <person name="Meyer T.E."/>
        </authorList>
    </citation>
    <scope>NUCLEOTIDE SEQUENCE [LARGE SCALE GENOMIC DNA]</scope>
    <source>
        <strain evidence="3 4">N3</strain>
    </source>
</reference>
<comment type="caution">
    <text evidence="3">The sequence shown here is derived from an EMBL/GenBank/DDBJ whole genome shotgun (WGS) entry which is preliminary data.</text>
</comment>
<proteinExistence type="predicted"/>
<organism evidence="3 4">
    <name type="scientific">Prosthecochloris ethylica</name>
    <dbReference type="NCBI Taxonomy" id="2743976"/>
    <lineage>
        <taxon>Bacteria</taxon>
        <taxon>Pseudomonadati</taxon>
        <taxon>Chlorobiota</taxon>
        <taxon>Chlorobiia</taxon>
        <taxon>Chlorobiales</taxon>
        <taxon>Chlorobiaceae</taxon>
        <taxon>Prosthecochloris</taxon>
    </lineage>
</organism>
<feature type="signal peptide" evidence="1">
    <location>
        <begin position="1"/>
        <end position="23"/>
    </location>
</feature>
<keyword evidence="4" id="KW-1185">Reference proteome</keyword>
<dbReference type="NCBIfam" id="TIGR02145">
    <property type="entry name" value="Fib_succ_major"/>
    <property type="match status" value="1"/>
</dbReference>
<evidence type="ECO:0000313" key="4">
    <source>
        <dbReference type="Proteomes" id="UP000619838"/>
    </source>
</evidence>
<feature type="chain" id="PRO_5045086713" evidence="1">
    <location>
        <begin position="24"/>
        <end position="243"/>
    </location>
</feature>
<dbReference type="RefSeq" id="WP_114608123.1">
    <property type="nucleotide sequence ID" value="NZ_JABVZQ010000012.1"/>
</dbReference>
<dbReference type="EMBL" id="JADGII010000013">
    <property type="protein sequence ID" value="MBF0637177.1"/>
    <property type="molecule type" value="Genomic_DNA"/>
</dbReference>
<accession>A0ABR9XTI7</accession>
<evidence type="ECO:0000259" key="2">
    <source>
        <dbReference type="Pfam" id="PF09603"/>
    </source>
</evidence>
<sequence>MKPRNLFLIAVFFCAFLVVHDHAFSAVVRDADGNLYATVEIGHQEWMAENLEVRHYRNGDPIRHAMTSAEWRDAAMNGEGAWCYYLNRTDYGYDYGILYNWYAISDPRGLAPEGWHIPDDREWKQLTASLGGRVTAGGVLKASMPAGGHAQGRYLTVSERFAALPGGYRRNDGRFCYGETHSYFWTASEFIDGFAWFRHLTNAHDMVFRNDTSMGNGMSVRCVRDASSVLPSSYTVVTGERRK</sequence>
<protein>
    <submittedName>
        <fullName evidence="3">Fibrobacter succinogenes major paralogous domain-containing protein</fullName>
    </submittedName>
</protein>
<gene>
    <name evidence="3" type="ORF">INT08_08340</name>
</gene>
<evidence type="ECO:0000256" key="1">
    <source>
        <dbReference type="SAM" id="SignalP"/>
    </source>
</evidence>
<dbReference type="Pfam" id="PF09603">
    <property type="entry name" value="Fib_succ_major"/>
    <property type="match status" value="1"/>
</dbReference>
<evidence type="ECO:0000313" key="3">
    <source>
        <dbReference type="EMBL" id="MBF0637177.1"/>
    </source>
</evidence>